<organism evidence="2 3">
    <name type="scientific">Methylorubrum podarium</name>
    <dbReference type="NCBI Taxonomy" id="200476"/>
    <lineage>
        <taxon>Bacteria</taxon>
        <taxon>Pseudomonadati</taxon>
        <taxon>Pseudomonadota</taxon>
        <taxon>Alphaproteobacteria</taxon>
        <taxon>Hyphomicrobiales</taxon>
        <taxon>Methylobacteriaceae</taxon>
        <taxon>Methylorubrum</taxon>
    </lineage>
</organism>
<name>A0ABV1QKS3_9HYPH</name>
<feature type="compositionally biased region" description="Pro residues" evidence="1">
    <location>
        <begin position="8"/>
        <end position="23"/>
    </location>
</feature>
<feature type="region of interest" description="Disordered" evidence="1">
    <location>
        <begin position="1"/>
        <end position="36"/>
    </location>
</feature>
<accession>A0ABV1QKS3</accession>
<protein>
    <submittedName>
        <fullName evidence="2">Uncharacterized protein</fullName>
    </submittedName>
</protein>
<gene>
    <name evidence="2" type="ORF">ABS772_08790</name>
</gene>
<dbReference type="EMBL" id="JBELQE010000051">
    <property type="protein sequence ID" value="MER2250008.1"/>
    <property type="molecule type" value="Genomic_DNA"/>
</dbReference>
<dbReference type="Proteomes" id="UP001480955">
    <property type="component" value="Unassembled WGS sequence"/>
</dbReference>
<evidence type="ECO:0000256" key="1">
    <source>
        <dbReference type="SAM" id="MobiDB-lite"/>
    </source>
</evidence>
<comment type="caution">
    <text evidence="2">The sequence shown here is derived from an EMBL/GenBank/DDBJ whole genome shotgun (WGS) entry which is preliminary data.</text>
</comment>
<sequence length="134" mass="14755">MGVVLTFPPRPGYRPSAPKPKSPPVLEIADDPPGAPDEEFQLGLSEGLRAAHWFVDRREEFSRLARARQVSWLDFLEEFQRCAHVAENPAAASAPLRQFEAYVYGARSGGIHGPYAAGHRAAFALTEQFVASLH</sequence>
<evidence type="ECO:0000313" key="2">
    <source>
        <dbReference type="EMBL" id="MER2250008.1"/>
    </source>
</evidence>
<reference evidence="2 3" key="1">
    <citation type="submission" date="2024-06" db="EMBL/GenBank/DDBJ databases">
        <authorList>
            <person name="Campbell A.G."/>
        </authorList>
    </citation>
    <scope>NUCLEOTIDE SEQUENCE [LARGE SCALE GENOMIC DNA]</scope>
    <source>
        <strain evidence="2 3">EM12</strain>
    </source>
</reference>
<proteinExistence type="predicted"/>
<dbReference type="RefSeq" id="WP_350393816.1">
    <property type="nucleotide sequence ID" value="NZ_JBELQE010000051.1"/>
</dbReference>
<evidence type="ECO:0000313" key="3">
    <source>
        <dbReference type="Proteomes" id="UP001480955"/>
    </source>
</evidence>
<keyword evidence="3" id="KW-1185">Reference proteome</keyword>